<dbReference type="Proteomes" id="UP001163321">
    <property type="component" value="Chromosome 7"/>
</dbReference>
<keyword evidence="2" id="KW-1185">Reference proteome</keyword>
<proteinExistence type="predicted"/>
<protein>
    <submittedName>
        <fullName evidence="1">Uncharacterized protein</fullName>
    </submittedName>
</protein>
<accession>A0ACC0VS91</accession>
<comment type="caution">
    <text evidence="1">The sequence shown here is derived from an EMBL/GenBank/DDBJ whole genome shotgun (WGS) entry which is preliminary data.</text>
</comment>
<sequence length="270" mass="30752">MTSRFPVPESDRLVFNGVSSRPRSIAYQPRPLLADQPSSVSDESLQPPLLSDTAYVTIGDEDDTVERENKRPRVDYYDIALAAEDVQRTYAEAMASDEAEQWKQDVHNEIRSHHAVAVWYKTIRDVFFTMRFSQCLADPCFFVRRECDGDDESAVYVVLYVDDLLVGCARNEDAEKVWDEPSARSTLKSLAVARFVLGMEVKYHMGKGELILKQEQFITKMVQKFGCNDAHTTRNPWFSVKTSCPQMTTMFSTTRPNTNFGSNVNLECLS</sequence>
<evidence type="ECO:0000313" key="2">
    <source>
        <dbReference type="Proteomes" id="UP001163321"/>
    </source>
</evidence>
<name>A0ACC0VS91_9STRA</name>
<evidence type="ECO:0000313" key="1">
    <source>
        <dbReference type="EMBL" id="KAI9909152.1"/>
    </source>
</evidence>
<dbReference type="EMBL" id="CM047586">
    <property type="protein sequence ID" value="KAI9909152.1"/>
    <property type="molecule type" value="Genomic_DNA"/>
</dbReference>
<organism evidence="1 2">
    <name type="scientific">Peronosclerospora sorghi</name>
    <dbReference type="NCBI Taxonomy" id="230839"/>
    <lineage>
        <taxon>Eukaryota</taxon>
        <taxon>Sar</taxon>
        <taxon>Stramenopiles</taxon>
        <taxon>Oomycota</taxon>
        <taxon>Peronosporomycetes</taxon>
        <taxon>Peronosporales</taxon>
        <taxon>Peronosporaceae</taxon>
        <taxon>Peronosclerospora</taxon>
    </lineage>
</organism>
<gene>
    <name evidence="1" type="ORF">PsorP6_014791</name>
</gene>
<reference evidence="1 2" key="1">
    <citation type="journal article" date="2022" name="bioRxiv">
        <title>The genome of the oomycete Peronosclerospora sorghi, a cosmopolitan pathogen of maize and sorghum, is inflated with dispersed pseudogenes.</title>
        <authorList>
            <person name="Fletcher K."/>
            <person name="Martin F."/>
            <person name="Isakeit T."/>
            <person name="Cavanaugh K."/>
            <person name="Magill C."/>
            <person name="Michelmore R."/>
        </authorList>
    </citation>
    <scope>NUCLEOTIDE SEQUENCE [LARGE SCALE GENOMIC DNA]</scope>
    <source>
        <strain evidence="1">P6</strain>
    </source>
</reference>